<evidence type="ECO:0000256" key="4">
    <source>
        <dbReference type="ARBA" id="ARBA00022989"/>
    </source>
</evidence>
<feature type="transmembrane region" description="Helical" evidence="6">
    <location>
        <begin position="61"/>
        <end position="81"/>
    </location>
</feature>
<dbReference type="Proteomes" id="UP000054266">
    <property type="component" value="Unassembled WGS sequence"/>
</dbReference>
<comment type="subcellular location">
    <subcellularLocation>
        <location evidence="1">Membrane</location>
        <topology evidence="1">Multi-pass membrane protein</topology>
    </subcellularLocation>
</comment>
<dbReference type="STRING" id="5601.A0A0D2FR39"/>
<organism evidence="7 8">
    <name type="scientific">Phialophora macrospora</name>
    <dbReference type="NCBI Taxonomy" id="1851006"/>
    <lineage>
        <taxon>Eukaryota</taxon>
        <taxon>Fungi</taxon>
        <taxon>Dikarya</taxon>
        <taxon>Ascomycota</taxon>
        <taxon>Pezizomycotina</taxon>
        <taxon>Eurotiomycetes</taxon>
        <taxon>Chaetothyriomycetidae</taxon>
        <taxon>Chaetothyriales</taxon>
        <taxon>Herpotrichiellaceae</taxon>
        <taxon>Phialophora</taxon>
    </lineage>
</organism>
<reference evidence="7 8" key="1">
    <citation type="submission" date="2015-01" db="EMBL/GenBank/DDBJ databases">
        <title>The Genome Sequence of Capronia semiimmersa CBS27337.</title>
        <authorList>
            <consortium name="The Broad Institute Genomics Platform"/>
            <person name="Cuomo C."/>
            <person name="de Hoog S."/>
            <person name="Gorbushina A."/>
            <person name="Stielow B."/>
            <person name="Teixiera M."/>
            <person name="Abouelleil A."/>
            <person name="Chapman S.B."/>
            <person name="Priest M."/>
            <person name="Young S.K."/>
            <person name="Wortman J."/>
            <person name="Nusbaum C."/>
            <person name="Birren B."/>
        </authorList>
    </citation>
    <scope>NUCLEOTIDE SEQUENCE [LARGE SCALE GENOMIC DNA]</scope>
    <source>
        <strain evidence="7 8">CBS 27337</strain>
    </source>
</reference>
<keyword evidence="5 6" id="KW-0472">Membrane</keyword>
<feature type="transmembrane region" description="Helical" evidence="6">
    <location>
        <begin position="20"/>
        <end position="40"/>
    </location>
</feature>
<evidence type="ECO:0000256" key="6">
    <source>
        <dbReference type="SAM" id="Phobius"/>
    </source>
</evidence>
<proteinExistence type="predicted"/>
<accession>A0A0D2FR39</accession>
<evidence type="ECO:0000313" key="7">
    <source>
        <dbReference type="EMBL" id="KIW62459.1"/>
    </source>
</evidence>
<dbReference type="EMBL" id="KN846963">
    <property type="protein sequence ID" value="KIW62459.1"/>
    <property type="molecule type" value="Genomic_DNA"/>
</dbReference>
<keyword evidence="3 6" id="KW-0812">Transmembrane</keyword>
<protein>
    <submittedName>
        <fullName evidence="7">Uncharacterized protein</fullName>
    </submittedName>
</protein>
<evidence type="ECO:0000256" key="3">
    <source>
        <dbReference type="ARBA" id="ARBA00022692"/>
    </source>
</evidence>
<feature type="transmembrane region" description="Helical" evidence="6">
    <location>
        <begin position="87"/>
        <end position="108"/>
    </location>
</feature>
<evidence type="ECO:0000256" key="5">
    <source>
        <dbReference type="ARBA" id="ARBA00023136"/>
    </source>
</evidence>
<keyword evidence="8" id="KW-1185">Reference proteome</keyword>
<dbReference type="AlphaFoldDB" id="A0A0D2FR39"/>
<sequence>MLYSLIYIGSTTAFNSINAIAILALNVTYAIPQGIVLIYGRDKVLPKRHFNLGPYFGPFCNMFWCLWVSLYTVLFCFPLFIPTTADSMNYVSVVTVGVIVLILFFWYAGKRKTFVGPQVSMEEIEFVQTVITGDDPEAEVQRISELPLPKASS</sequence>
<dbReference type="PANTHER" id="PTHR45649">
    <property type="entry name" value="AMINO-ACID PERMEASE BAT1"/>
    <property type="match status" value="1"/>
</dbReference>
<evidence type="ECO:0000256" key="2">
    <source>
        <dbReference type="ARBA" id="ARBA00022448"/>
    </source>
</evidence>
<name>A0A0D2FR39_9EURO</name>
<dbReference type="GO" id="GO:0016020">
    <property type="term" value="C:membrane"/>
    <property type="evidence" value="ECO:0007669"/>
    <property type="project" value="UniProtKB-SubCell"/>
</dbReference>
<keyword evidence="2" id="KW-0813">Transport</keyword>
<dbReference type="PANTHER" id="PTHR45649:SF11">
    <property type="entry name" value="TRANSPORTER, PUTATIVE (EUROFUNG)-RELATED"/>
    <property type="match status" value="1"/>
</dbReference>
<dbReference type="GO" id="GO:0022857">
    <property type="term" value="F:transmembrane transporter activity"/>
    <property type="evidence" value="ECO:0007669"/>
    <property type="project" value="UniProtKB-ARBA"/>
</dbReference>
<dbReference type="HOGENOM" id="CLU_1713025_0_0_1"/>
<gene>
    <name evidence="7" type="ORF">PV04_10632</name>
</gene>
<evidence type="ECO:0000256" key="1">
    <source>
        <dbReference type="ARBA" id="ARBA00004141"/>
    </source>
</evidence>
<keyword evidence="4 6" id="KW-1133">Transmembrane helix</keyword>
<evidence type="ECO:0000313" key="8">
    <source>
        <dbReference type="Proteomes" id="UP000054266"/>
    </source>
</evidence>